<organism evidence="2 3">
    <name type="scientific">Zopfia rhizophila CBS 207.26</name>
    <dbReference type="NCBI Taxonomy" id="1314779"/>
    <lineage>
        <taxon>Eukaryota</taxon>
        <taxon>Fungi</taxon>
        <taxon>Dikarya</taxon>
        <taxon>Ascomycota</taxon>
        <taxon>Pezizomycotina</taxon>
        <taxon>Dothideomycetes</taxon>
        <taxon>Dothideomycetes incertae sedis</taxon>
        <taxon>Zopfiaceae</taxon>
        <taxon>Zopfia</taxon>
    </lineage>
</organism>
<dbReference type="EMBL" id="ML994650">
    <property type="protein sequence ID" value="KAF2182093.1"/>
    <property type="molecule type" value="Genomic_DNA"/>
</dbReference>
<proteinExistence type="predicted"/>
<evidence type="ECO:0000313" key="3">
    <source>
        <dbReference type="Proteomes" id="UP000800200"/>
    </source>
</evidence>
<evidence type="ECO:0000313" key="2">
    <source>
        <dbReference type="EMBL" id="KAF2182093.1"/>
    </source>
</evidence>
<accession>A0A6A6DSQ1</accession>
<dbReference type="Proteomes" id="UP000800200">
    <property type="component" value="Unassembled WGS sequence"/>
</dbReference>
<protein>
    <submittedName>
        <fullName evidence="2">Uncharacterized protein</fullName>
    </submittedName>
</protein>
<sequence>MTSNLMLLATGGYHAYVNHLVCTVSCVLYVCCSPTTCASLAGSLLISDHLLRSKDEQQRNTTVACTRKQNKEKSTGPAGKKMQSNYPNRPDKRRRMPL</sequence>
<dbReference type="AlphaFoldDB" id="A0A6A6DSQ1"/>
<keyword evidence="3" id="KW-1185">Reference proteome</keyword>
<gene>
    <name evidence="2" type="ORF">K469DRAFT_253630</name>
</gene>
<name>A0A6A6DSQ1_9PEZI</name>
<evidence type="ECO:0000256" key="1">
    <source>
        <dbReference type="SAM" id="MobiDB-lite"/>
    </source>
</evidence>
<feature type="region of interest" description="Disordered" evidence="1">
    <location>
        <begin position="56"/>
        <end position="98"/>
    </location>
</feature>
<reference evidence="2" key="1">
    <citation type="journal article" date="2020" name="Stud. Mycol.">
        <title>101 Dothideomycetes genomes: a test case for predicting lifestyles and emergence of pathogens.</title>
        <authorList>
            <person name="Haridas S."/>
            <person name="Albert R."/>
            <person name="Binder M."/>
            <person name="Bloem J."/>
            <person name="Labutti K."/>
            <person name="Salamov A."/>
            <person name="Andreopoulos B."/>
            <person name="Baker S."/>
            <person name="Barry K."/>
            <person name="Bills G."/>
            <person name="Bluhm B."/>
            <person name="Cannon C."/>
            <person name="Castanera R."/>
            <person name="Culley D."/>
            <person name="Daum C."/>
            <person name="Ezra D."/>
            <person name="Gonzalez J."/>
            <person name="Henrissat B."/>
            <person name="Kuo A."/>
            <person name="Liang C."/>
            <person name="Lipzen A."/>
            <person name="Lutzoni F."/>
            <person name="Magnuson J."/>
            <person name="Mondo S."/>
            <person name="Nolan M."/>
            <person name="Ohm R."/>
            <person name="Pangilinan J."/>
            <person name="Park H.-J."/>
            <person name="Ramirez L."/>
            <person name="Alfaro M."/>
            <person name="Sun H."/>
            <person name="Tritt A."/>
            <person name="Yoshinaga Y."/>
            <person name="Zwiers L.-H."/>
            <person name="Turgeon B."/>
            <person name="Goodwin S."/>
            <person name="Spatafora J."/>
            <person name="Crous P."/>
            <person name="Grigoriev I."/>
        </authorList>
    </citation>
    <scope>NUCLEOTIDE SEQUENCE</scope>
    <source>
        <strain evidence="2">CBS 207.26</strain>
    </source>
</reference>